<sequence>MKSIYENLGGTYKANSDYSLPTLVLPKEEPFEICVWGQRYRRHLKENRRIIYYNYLTKGTLNKHLAEVDIRAEKMFQQLVKSLAEKENVTESLKAEDMMLWVQKMNNIRNRATEIVNTEVIFV</sequence>
<dbReference type="InterPro" id="IPR026989">
    <property type="entry name" value="TnpV"/>
</dbReference>
<comment type="caution">
    <text evidence="1">The sequence shown here is derived from an EMBL/GenBank/DDBJ whole genome shotgun (WGS) entry which is preliminary data.</text>
</comment>
<accession>A0A926ER65</accession>
<evidence type="ECO:0000313" key="1">
    <source>
        <dbReference type="EMBL" id="MBC8585142.1"/>
    </source>
</evidence>
<gene>
    <name evidence="1" type="ORF">H8705_06050</name>
</gene>
<protein>
    <submittedName>
        <fullName evidence="1">TnpV protein</fullName>
    </submittedName>
</protein>
<dbReference type="Proteomes" id="UP000623678">
    <property type="component" value="Unassembled WGS sequence"/>
</dbReference>
<dbReference type="Pfam" id="PF14198">
    <property type="entry name" value="TnpV"/>
    <property type="match status" value="1"/>
</dbReference>
<name>A0A926ER65_9FIRM</name>
<organism evidence="1 2">
    <name type="scientific">Youxingia wuxianensis</name>
    <dbReference type="NCBI Taxonomy" id="2763678"/>
    <lineage>
        <taxon>Bacteria</taxon>
        <taxon>Bacillati</taxon>
        <taxon>Bacillota</taxon>
        <taxon>Clostridia</taxon>
        <taxon>Eubacteriales</taxon>
        <taxon>Oscillospiraceae</taxon>
        <taxon>Youxingia</taxon>
    </lineage>
</organism>
<proteinExistence type="predicted"/>
<keyword evidence="2" id="KW-1185">Reference proteome</keyword>
<dbReference type="RefSeq" id="WP_262394921.1">
    <property type="nucleotide sequence ID" value="NZ_JACRTD010000003.1"/>
</dbReference>
<dbReference type="AlphaFoldDB" id="A0A926ER65"/>
<reference evidence="1" key="1">
    <citation type="submission" date="2020-08" db="EMBL/GenBank/DDBJ databases">
        <title>Genome public.</title>
        <authorList>
            <person name="Liu C."/>
            <person name="Sun Q."/>
        </authorList>
    </citation>
    <scope>NUCLEOTIDE SEQUENCE</scope>
    <source>
        <strain evidence="1">NSJ-64</strain>
    </source>
</reference>
<dbReference type="EMBL" id="JACRTD010000003">
    <property type="protein sequence ID" value="MBC8585142.1"/>
    <property type="molecule type" value="Genomic_DNA"/>
</dbReference>
<evidence type="ECO:0000313" key="2">
    <source>
        <dbReference type="Proteomes" id="UP000623678"/>
    </source>
</evidence>